<organism evidence="1 2">
    <name type="scientific">Nelumbo nucifera</name>
    <name type="common">Sacred lotus</name>
    <dbReference type="NCBI Taxonomy" id="4432"/>
    <lineage>
        <taxon>Eukaryota</taxon>
        <taxon>Viridiplantae</taxon>
        <taxon>Streptophyta</taxon>
        <taxon>Embryophyta</taxon>
        <taxon>Tracheophyta</taxon>
        <taxon>Spermatophyta</taxon>
        <taxon>Magnoliopsida</taxon>
        <taxon>Proteales</taxon>
        <taxon>Nelumbonaceae</taxon>
        <taxon>Nelumbo</taxon>
    </lineage>
</organism>
<sequence length="94" mass="10553">MSQMPCPRSSVFAYASLWWLHRQFLHSAVSNGMAKERKVSPRYPINLQGGVLLTSTPSTRLASDNAPTDKECGQSVVHINDDRCMSELHPKIIR</sequence>
<gene>
    <name evidence="1" type="ORF">HUJ06_022798</name>
</gene>
<dbReference type="AlphaFoldDB" id="A0A822XRE1"/>
<evidence type="ECO:0000313" key="1">
    <source>
        <dbReference type="EMBL" id="DAD21335.1"/>
    </source>
</evidence>
<dbReference type="Proteomes" id="UP000607653">
    <property type="component" value="Unassembled WGS sequence"/>
</dbReference>
<comment type="caution">
    <text evidence="1">The sequence shown here is derived from an EMBL/GenBank/DDBJ whole genome shotgun (WGS) entry which is preliminary data.</text>
</comment>
<protein>
    <submittedName>
        <fullName evidence="1">Uncharacterized protein</fullName>
    </submittedName>
</protein>
<accession>A0A822XRE1</accession>
<dbReference type="EMBL" id="DUZY01000001">
    <property type="protein sequence ID" value="DAD21335.1"/>
    <property type="molecule type" value="Genomic_DNA"/>
</dbReference>
<name>A0A822XRE1_NELNU</name>
<keyword evidence="2" id="KW-1185">Reference proteome</keyword>
<evidence type="ECO:0000313" key="2">
    <source>
        <dbReference type="Proteomes" id="UP000607653"/>
    </source>
</evidence>
<reference evidence="1 2" key="1">
    <citation type="journal article" date="2020" name="Mol. Biol. Evol.">
        <title>Distinct Expression and Methylation Patterns for Genes with Different Fates following a Single Whole-Genome Duplication in Flowering Plants.</title>
        <authorList>
            <person name="Shi T."/>
            <person name="Rahmani R.S."/>
            <person name="Gugger P.F."/>
            <person name="Wang M."/>
            <person name="Li H."/>
            <person name="Zhang Y."/>
            <person name="Li Z."/>
            <person name="Wang Q."/>
            <person name="Van de Peer Y."/>
            <person name="Marchal K."/>
            <person name="Chen J."/>
        </authorList>
    </citation>
    <scope>NUCLEOTIDE SEQUENCE [LARGE SCALE GENOMIC DNA]</scope>
    <source>
        <tissue evidence="1">Leaf</tissue>
    </source>
</reference>
<proteinExistence type="predicted"/>